<dbReference type="VEuPathDB" id="TriTrypDB:TcIL3000_8_3260"/>
<feature type="compositionally biased region" description="Polar residues" evidence="1">
    <location>
        <begin position="454"/>
        <end position="466"/>
    </location>
</feature>
<name>G0URU5_TRYCI</name>
<accession>G0URU5</accession>
<evidence type="ECO:0000313" key="2">
    <source>
        <dbReference type="EMBL" id="CCC92107.1"/>
    </source>
</evidence>
<organism evidence="2">
    <name type="scientific">Trypanosoma congolense (strain IL3000)</name>
    <dbReference type="NCBI Taxonomy" id="1068625"/>
    <lineage>
        <taxon>Eukaryota</taxon>
        <taxon>Discoba</taxon>
        <taxon>Euglenozoa</taxon>
        <taxon>Kinetoplastea</taxon>
        <taxon>Metakinetoplastina</taxon>
        <taxon>Trypanosomatida</taxon>
        <taxon>Trypanosomatidae</taxon>
        <taxon>Trypanosoma</taxon>
        <taxon>Nannomonas</taxon>
    </lineage>
</organism>
<protein>
    <submittedName>
        <fullName evidence="2">Uncharacterized protein</fullName>
    </submittedName>
</protein>
<sequence>MKQQVKASASRALRQLVQRLPVGHSIVYLNELSPQSQSLLLTHCFDQRGSGTCADESRHIGGIVFDGEEFNSRPAVWSSQPPRGHTAGCRAERQAQWPTTPLHPATESWLMVPKVTSGQLEAYRAPKGQFLPKPELFILIVPERVFETVDSRLSTEALLQRHLFDAGGMLRWEGADGLPESMSQDIVLLPTWGCTVSQVRHMAELAASSNRRVFLITYGKQRKISVEGMSVQDLGPYCPSFFRSYQVDARSRDQTAASHRTPALLLLEDALHGFQGYEKSRRRTDCCTREHSSRKRNPVHVEPIVSLSVAELVTNAYFNASVSWASVADGYLSAQLFEALHDKRHWCAMDAVLHASQYVVLPFLMGELPAKDVKSPSKKQDSFAPPRIFRWSEIYSLLRWRYFETSFGSMSNVVRPEYVTAVGGGRDPFILPLHSSFVKRVLLPRMRRYHSERPTNTSNGKVSPQASCERKKADSAHANAPGGVGNMATVDILGCFNAVTREVGREPKETSAVAVVSHDRLDVPSFTIMDIPVLAKYLIYFREHFKVSRDGRHVTFDTHDN</sequence>
<reference evidence="2" key="1">
    <citation type="journal article" date="2012" name="Proc. Natl. Acad. Sci. U.S.A.">
        <title>Antigenic diversity is generated by distinct evolutionary mechanisms in African trypanosome species.</title>
        <authorList>
            <person name="Jackson A.P."/>
            <person name="Berry A."/>
            <person name="Aslett M."/>
            <person name="Allison H.C."/>
            <person name="Burton P."/>
            <person name="Vavrova-Anderson J."/>
            <person name="Brown R."/>
            <person name="Browne H."/>
            <person name="Corton N."/>
            <person name="Hauser H."/>
            <person name="Gamble J."/>
            <person name="Gilderthorp R."/>
            <person name="Marcello L."/>
            <person name="McQuillan J."/>
            <person name="Otto T.D."/>
            <person name="Quail M.A."/>
            <person name="Sanders M.J."/>
            <person name="van Tonder A."/>
            <person name="Ginger M.L."/>
            <person name="Field M.C."/>
            <person name="Barry J.D."/>
            <person name="Hertz-Fowler C."/>
            <person name="Berriman M."/>
        </authorList>
    </citation>
    <scope>NUCLEOTIDE SEQUENCE</scope>
    <source>
        <strain evidence="2">IL3000</strain>
    </source>
</reference>
<dbReference type="EMBL" id="HE575321">
    <property type="protein sequence ID" value="CCC92107.1"/>
    <property type="molecule type" value="Genomic_DNA"/>
</dbReference>
<feature type="region of interest" description="Disordered" evidence="1">
    <location>
        <begin position="449"/>
        <end position="480"/>
    </location>
</feature>
<evidence type="ECO:0000256" key="1">
    <source>
        <dbReference type="SAM" id="MobiDB-lite"/>
    </source>
</evidence>
<dbReference type="AlphaFoldDB" id="G0URU5"/>
<gene>
    <name evidence="2" type="ORF">TCIL3000_8_3260</name>
</gene>
<proteinExistence type="predicted"/>